<dbReference type="GO" id="GO:0000245">
    <property type="term" value="P:spliceosomal complex assembly"/>
    <property type="evidence" value="ECO:0007669"/>
    <property type="project" value="TreeGrafter"/>
</dbReference>
<dbReference type="Gene3D" id="3.30.200.20">
    <property type="entry name" value="Phosphorylase Kinase, domain 1"/>
    <property type="match status" value="1"/>
</dbReference>
<dbReference type="GO" id="GO:0005634">
    <property type="term" value="C:nucleus"/>
    <property type="evidence" value="ECO:0007669"/>
    <property type="project" value="TreeGrafter"/>
</dbReference>
<name>A0A0F7ZUI7_9HYPO</name>
<proteinExistence type="predicted"/>
<feature type="domain" description="Protein kinase" evidence="10">
    <location>
        <begin position="59"/>
        <end position="197"/>
    </location>
</feature>
<comment type="catalytic activity">
    <reaction evidence="7">
        <text>L-threonyl-[protein] + ATP = O-phospho-L-threonyl-[protein] + ADP + H(+)</text>
        <dbReference type="Rhea" id="RHEA:46608"/>
        <dbReference type="Rhea" id="RHEA-COMP:11060"/>
        <dbReference type="Rhea" id="RHEA-COMP:11605"/>
        <dbReference type="ChEBI" id="CHEBI:15378"/>
        <dbReference type="ChEBI" id="CHEBI:30013"/>
        <dbReference type="ChEBI" id="CHEBI:30616"/>
        <dbReference type="ChEBI" id="CHEBI:61977"/>
        <dbReference type="ChEBI" id="CHEBI:456216"/>
        <dbReference type="EC" id="2.7.11.1"/>
    </reaction>
</comment>
<keyword evidence="12" id="KW-1185">Reference proteome</keyword>
<dbReference type="AlphaFoldDB" id="A0A0F7ZUI7"/>
<evidence type="ECO:0000256" key="6">
    <source>
        <dbReference type="ARBA" id="ARBA00022840"/>
    </source>
</evidence>
<dbReference type="InterPro" id="IPR011009">
    <property type="entry name" value="Kinase-like_dom_sf"/>
</dbReference>
<keyword evidence="3" id="KW-0808">Transferase</keyword>
<keyword evidence="2" id="KW-0723">Serine/threonine-protein kinase</keyword>
<organism evidence="11 12">
    <name type="scientific">Hirsutella minnesotensis 3608</name>
    <dbReference type="NCBI Taxonomy" id="1043627"/>
    <lineage>
        <taxon>Eukaryota</taxon>
        <taxon>Fungi</taxon>
        <taxon>Dikarya</taxon>
        <taxon>Ascomycota</taxon>
        <taxon>Pezizomycotina</taxon>
        <taxon>Sordariomycetes</taxon>
        <taxon>Hypocreomycetidae</taxon>
        <taxon>Hypocreales</taxon>
        <taxon>Ophiocordycipitaceae</taxon>
        <taxon>Hirsutella</taxon>
    </lineage>
</organism>
<evidence type="ECO:0000256" key="4">
    <source>
        <dbReference type="ARBA" id="ARBA00022741"/>
    </source>
</evidence>
<feature type="binding site" evidence="9">
    <location>
        <position position="88"/>
    </location>
    <ligand>
        <name>ATP</name>
        <dbReference type="ChEBI" id="CHEBI:30616"/>
    </ligand>
</feature>
<keyword evidence="6 9" id="KW-0067">ATP-binding</keyword>
<evidence type="ECO:0000256" key="8">
    <source>
        <dbReference type="ARBA" id="ARBA00048679"/>
    </source>
</evidence>
<keyword evidence="4 9" id="KW-0547">Nucleotide-binding</keyword>
<evidence type="ECO:0000256" key="5">
    <source>
        <dbReference type="ARBA" id="ARBA00022777"/>
    </source>
</evidence>
<evidence type="ECO:0000256" key="2">
    <source>
        <dbReference type="ARBA" id="ARBA00022527"/>
    </source>
</evidence>
<dbReference type="Gene3D" id="1.10.510.10">
    <property type="entry name" value="Transferase(Phosphotransferase) domain 1"/>
    <property type="match status" value="1"/>
</dbReference>
<dbReference type="GO" id="GO:0004674">
    <property type="term" value="F:protein serine/threonine kinase activity"/>
    <property type="evidence" value="ECO:0007669"/>
    <property type="project" value="UniProtKB-KW"/>
</dbReference>
<dbReference type="GO" id="GO:0005524">
    <property type="term" value="F:ATP binding"/>
    <property type="evidence" value="ECO:0007669"/>
    <property type="project" value="UniProtKB-UniRule"/>
</dbReference>
<dbReference type="PANTHER" id="PTHR47634">
    <property type="entry name" value="PROTEIN KINASE DOMAIN-CONTAINING PROTEIN-RELATED"/>
    <property type="match status" value="1"/>
</dbReference>
<dbReference type="GO" id="GO:0050684">
    <property type="term" value="P:regulation of mRNA processing"/>
    <property type="evidence" value="ECO:0007669"/>
    <property type="project" value="TreeGrafter"/>
</dbReference>
<evidence type="ECO:0000256" key="3">
    <source>
        <dbReference type="ARBA" id="ARBA00022679"/>
    </source>
</evidence>
<dbReference type="PROSITE" id="PS50011">
    <property type="entry name" value="PROTEIN_KINASE_DOM"/>
    <property type="match status" value="1"/>
</dbReference>
<evidence type="ECO:0000256" key="1">
    <source>
        <dbReference type="ARBA" id="ARBA00012513"/>
    </source>
</evidence>
<accession>A0A0F7ZUI7</accession>
<dbReference type="InterPro" id="IPR051334">
    <property type="entry name" value="SRPK"/>
</dbReference>
<dbReference type="SMART" id="SM00220">
    <property type="entry name" value="S_TKc"/>
    <property type="match status" value="1"/>
</dbReference>
<dbReference type="PROSITE" id="PS00107">
    <property type="entry name" value="PROTEIN_KINASE_ATP"/>
    <property type="match status" value="1"/>
</dbReference>
<dbReference type="GO" id="GO:0005737">
    <property type="term" value="C:cytoplasm"/>
    <property type="evidence" value="ECO:0007669"/>
    <property type="project" value="TreeGrafter"/>
</dbReference>
<reference evidence="11 12" key="1">
    <citation type="journal article" date="2014" name="Genome Biol. Evol.">
        <title>Comparative genomics and transcriptomics analyses reveal divergent lifestyle features of nematode endoparasitic fungus Hirsutella minnesotensis.</title>
        <authorList>
            <person name="Lai Y."/>
            <person name="Liu K."/>
            <person name="Zhang X."/>
            <person name="Zhang X."/>
            <person name="Li K."/>
            <person name="Wang N."/>
            <person name="Shu C."/>
            <person name="Wu Y."/>
            <person name="Wang C."/>
            <person name="Bushley K.E."/>
            <person name="Xiang M."/>
            <person name="Liu X."/>
        </authorList>
    </citation>
    <scope>NUCLEOTIDE SEQUENCE [LARGE SCALE GENOMIC DNA]</scope>
    <source>
        <strain evidence="11 12">3608</strain>
    </source>
</reference>
<dbReference type="InterPro" id="IPR000719">
    <property type="entry name" value="Prot_kinase_dom"/>
</dbReference>
<evidence type="ECO:0000313" key="12">
    <source>
        <dbReference type="Proteomes" id="UP000054481"/>
    </source>
</evidence>
<evidence type="ECO:0000256" key="9">
    <source>
        <dbReference type="PROSITE-ProRule" id="PRU10141"/>
    </source>
</evidence>
<keyword evidence="5" id="KW-0418">Kinase</keyword>
<dbReference type="InterPro" id="IPR017441">
    <property type="entry name" value="Protein_kinase_ATP_BS"/>
</dbReference>
<sequence length="197" mass="21909">MTPIADAISLGMRHLKSVLSRSAKNMQYPRAIREESIARYCPGGYHPVRIGDVFDNGKYKVVSKLGYGVYSTVWLARSLETKRHVALKILTADSFGAGNDTFELDILMHLKAQIPSPPGAAHILELLDHFEHRGPHGNHVCLVFKPMGPDLSKIRRLFPSLRLPAPLVKSISKQLLLALSYLHDTCQVIHTANMVAH</sequence>
<dbReference type="Pfam" id="PF00069">
    <property type="entry name" value="Pkinase"/>
    <property type="match status" value="1"/>
</dbReference>
<comment type="catalytic activity">
    <reaction evidence="8">
        <text>L-seryl-[protein] + ATP = O-phospho-L-seryl-[protein] + ADP + H(+)</text>
        <dbReference type="Rhea" id="RHEA:17989"/>
        <dbReference type="Rhea" id="RHEA-COMP:9863"/>
        <dbReference type="Rhea" id="RHEA-COMP:11604"/>
        <dbReference type="ChEBI" id="CHEBI:15378"/>
        <dbReference type="ChEBI" id="CHEBI:29999"/>
        <dbReference type="ChEBI" id="CHEBI:30616"/>
        <dbReference type="ChEBI" id="CHEBI:83421"/>
        <dbReference type="ChEBI" id="CHEBI:456216"/>
        <dbReference type="EC" id="2.7.11.1"/>
    </reaction>
</comment>
<dbReference type="PANTHER" id="PTHR47634:SF9">
    <property type="entry name" value="PROTEIN KINASE DOMAIN-CONTAINING PROTEIN-RELATED"/>
    <property type="match status" value="1"/>
</dbReference>
<dbReference type="EMBL" id="KQ030521">
    <property type="protein sequence ID" value="KJZ74933.1"/>
    <property type="molecule type" value="Genomic_DNA"/>
</dbReference>
<dbReference type="SUPFAM" id="SSF56112">
    <property type="entry name" value="Protein kinase-like (PK-like)"/>
    <property type="match status" value="1"/>
</dbReference>
<evidence type="ECO:0000313" key="11">
    <source>
        <dbReference type="EMBL" id="KJZ74933.1"/>
    </source>
</evidence>
<dbReference type="Proteomes" id="UP000054481">
    <property type="component" value="Unassembled WGS sequence"/>
</dbReference>
<evidence type="ECO:0000256" key="7">
    <source>
        <dbReference type="ARBA" id="ARBA00047899"/>
    </source>
</evidence>
<dbReference type="OrthoDB" id="5979581at2759"/>
<dbReference type="EC" id="2.7.11.1" evidence="1"/>
<evidence type="ECO:0000259" key="10">
    <source>
        <dbReference type="PROSITE" id="PS50011"/>
    </source>
</evidence>
<protein>
    <recommendedName>
        <fullName evidence="1">non-specific serine/threonine protein kinase</fullName>
        <ecNumber evidence="1">2.7.11.1</ecNumber>
    </recommendedName>
</protein>
<gene>
    <name evidence="11" type="ORF">HIM_05664</name>
</gene>